<dbReference type="Pfam" id="PF07690">
    <property type="entry name" value="MFS_1"/>
    <property type="match status" value="1"/>
</dbReference>
<keyword evidence="4 8" id="KW-0812">Transmembrane</keyword>
<comment type="caution">
    <text evidence="10">The sequence shown here is derived from an EMBL/GenBank/DDBJ whole genome shotgun (WGS) entry which is preliminary data.</text>
</comment>
<sequence>MTDTTAASDPVAVPAQAGRGTAQPRPQTHPGDAADPPRGPSRAAPGSSADGRPPVGPGGFTGRERLGLLLLLGTQFMLAVDFSILNVALPSIGSGVGISEGHLQWIVTAFALPSAGFTLLFARVADIAGRRRMFLAGLALLIVASLVGGLATTPAVLLAARVGQGMAAAIATPAALSLLVTMFPEGPTRQRALGLNGALLPAGFTVGALIGGLLTEFLSWRWSFLLNVPIAVAILVTAPRIVPGGRGERGGRLDVPGALTVTAGLVAFIYGISTGGEDGWGRPVVWITLVLGAALLVAFWRIEATSSHPLASLAVLRRRTVAGANAGGFVIFAMGSSLVFLLTLYLQQLLGYSALTTGLIFGLPGAAAFTAGLVAPRILSRISPPTALVAALLLQGSSAAALAFVDLGRSSLTLVLIASVIGFFGHALGIVGYLVTGTTGLPDDEQGLATGLATMTQQVALTVGIPVVSAIVNAVVTADGTGSPGTAAADGAMLDGIRIALCADGAATVVAGLVVAVVLLGRTARSAAGAGAGAGSPV</sequence>
<dbReference type="PANTHER" id="PTHR42718:SF46">
    <property type="entry name" value="BLR6921 PROTEIN"/>
    <property type="match status" value="1"/>
</dbReference>
<dbReference type="EMBL" id="MBLM01000110">
    <property type="protein sequence ID" value="OHV38010.1"/>
    <property type="molecule type" value="Genomic_DNA"/>
</dbReference>
<feature type="transmembrane region" description="Helical" evidence="8">
    <location>
        <begin position="195"/>
        <end position="214"/>
    </location>
</feature>
<feature type="transmembrane region" description="Helical" evidence="8">
    <location>
        <begin position="284"/>
        <end position="302"/>
    </location>
</feature>
<keyword evidence="3" id="KW-1003">Cell membrane</keyword>
<gene>
    <name evidence="10" type="ORF">CC117_16265</name>
</gene>
<dbReference type="PRINTS" id="PR01036">
    <property type="entry name" value="TCRTETB"/>
</dbReference>
<evidence type="ECO:0000256" key="8">
    <source>
        <dbReference type="SAM" id="Phobius"/>
    </source>
</evidence>
<dbReference type="PANTHER" id="PTHR42718">
    <property type="entry name" value="MAJOR FACILITATOR SUPERFAMILY MULTIDRUG TRANSPORTER MFSC"/>
    <property type="match status" value="1"/>
</dbReference>
<evidence type="ECO:0000313" key="11">
    <source>
        <dbReference type="Proteomes" id="UP000179627"/>
    </source>
</evidence>
<evidence type="ECO:0000313" key="10">
    <source>
        <dbReference type="EMBL" id="OHV38010.1"/>
    </source>
</evidence>
<evidence type="ECO:0000256" key="5">
    <source>
        <dbReference type="ARBA" id="ARBA00022989"/>
    </source>
</evidence>
<evidence type="ECO:0000256" key="2">
    <source>
        <dbReference type="ARBA" id="ARBA00022448"/>
    </source>
</evidence>
<evidence type="ECO:0000256" key="4">
    <source>
        <dbReference type="ARBA" id="ARBA00022692"/>
    </source>
</evidence>
<evidence type="ECO:0000256" key="3">
    <source>
        <dbReference type="ARBA" id="ARBA00022475"/>
    </source>
</evidence>
<comment type="subcellular location">
    <subcellularLocation>
        <location evidence="1">Cell membrane</location>
        <topology evidence="1">Multi-pass membrane protein</topology>
    </subcellularLocation>
</comment>
<name>A0A1S1QVL2_9ACTN</name>
<dbReference type="OrthoDB" id="7375466at2"/>
<keyword evidence="6 8" id="KW-0472">Membrane</keyword>
<dbReference type="InterPro" id="IPR011701">
    <property type="entry name" value="MFS"/>
</dbReference>
<evidence type="ECO:0000256" key="6">
    <source>
        <dbReference type="ARBA" id="ARBA00023136"/>
    </source>
</evidence>
<feature type="transmembrane region" description="Helical" evidence="8">
    <location>
        <begin position="387"/>
        <end position="405"/>
    </location>
</feature>
<dbReference type="Gene3D" id="1.20.1720.10">
    <property type="entry name" value="Multidrug resistance protein D"/>
    <property type="match status" value="1"/>
</dbReference>
<evidence type="ECO:0000256" key="1">
    <source>
        <dbReference type="ARBA" id="ARBA00004651"/>
    </source>
</evidence>
<feature type="transmembrane region" description="Helical" evidence="8">
    <location>
        <begin position="68"/>
        <end position="89"/>
    </location>
</feature>
<dbReference type="InterPro" id="IPR036259">
    <property type="entry name" value="MFS_trans_sf"/>
</dbReference>
<feature type="transmembrane region" description="Helical" evidence="8">
    <location>
        <begin position="352"/>
        <end position="375"/>
    </location>
</feature>
<reference evidence="11" key="1">
    <citation type="submission" date="2016-07" db="EMBL/GenBank/DDBJ databases">
        <title>Sequence Frankia sp. strain CcI1.17.</title>
        <authorList>
            <person name="Ghodhbane-Gtari F."/>
            <person name="Swanson E."/>
            <person name="Gueddou A."/>
            <person name="Morris K."/>
            <person name="Hezbri K."/>
            <person name="Ktari A."/>
            <person name="Nouioui I."/>
            <person name="Abebe-Akele F."/>
            <person name="Simpson S."/>
            <person name="Thomas K."/>
            <person name="Gtari M."/>
            <person name="Tisa L.S."/>
            <person name="Hurst S."/>
        </authorList>
    </citation>
    <scope>NUCLEOTIDE SEQUENCE [LARGE SCALE GENOMIC DNA]</scope>
    <source>
        <strain evidence="11">Cc1.17</strain>
    </source>
</reference>
<feature type="transmembrane region" description="Helical" evidence="8">
    <location>
        <begin position="323"/>
        <end position="346"/>
    </location>
</feature>
<keyword evidence="2" id="KW-0813">Transport</keyword>
<dbReference type="SUPFAM" id="SSF103473">
    <property type="entry name" value="MFS general substrate transporter"/>
    <property type="match status" value="1"/>
</dbReference>
<dbReference type="InterPro" id="IPR020846">
    <property type="entry name" value="MFS_dom"/>
</dbReference>
<keyword evidence="5 8" id="KW-1133">Transmembrane helix</keyword>
<protein>
    <submittedName>
        <fullName evidence="10">MFS transporter</fullName>
    </submittedName>
</protein>
<accession>A0A1S1QVL2</accession>
<feature type="transmembrane region" description="Helical" evidence="8">
    <location>
        <begin position="166"/>
        <end position="183"/>
    </location>
</feature>
<feature type="transmembrane region" description="Helical" evidence="8">
    <location>
        <begin position="253"/>
        <end position="272"/>
    </location>
</feature>
<dbReference type="AlphaFoldDB" id="A0A1S1QVL2"/>
<evidence type="ECO:0000256" key="7">
    <source>
        <dbReference type="SAM" id="MobiDB-lite"/>
    </source>
</evidence>
<dbReference type="PROSITE" id="PS50850">
    <property type="entry name" value="MFS"/>
    <property type="match status" value="1"/>
</dbReference>
<feature type="transmembrane region" description="Helical" evidence="8">
    <location>
        <begin position="496"/>
        <end position="520"/>
    </location>
</feature>
<feature type="transmembrane region" description="Helical" evidence="8">
    <location>
        <begin position="447"/>
        <end position="476"/>
    </location>
</feature>
<keyword evidence="11" id="KW-1185">Reference proteome</keyword>
<feature type="region of interest" description="Disordered" evidence="7">
    <location>
        <begin position="1"/>
        <end position="58"/>
    </location>
</feature>
<dbReference type="GO" id="GO:0005886">
    <property type="term" value="C:plasma membrane"/>
    <property type="evidence" value="ECO:0007669"/>
    <property type="project" value="UniProtKB-SubCell"/>
</dbReference>
<feature type="transmembrane region" description="Helical" evidence="8">
    <location>
        <begin position="101"/>
        <end position="122"/>
    </location>
</feature>
<dbReference type="RefSeq" id="WP_071084280.1">
    <property type="nucleotide sequence ID" value="NZ_MBLM01000110.1"/>
</dbReference>
<dbReference type="Proteomes" id="UP000179627">
    <property type="component" value="Unassembled WGS sequence"/>
</dbReference>
<feature type="domain" description="Major facilitator superfamily (MFS) profile" evidence="9">
    <location>
        <begin position="67"/>
        <end position="524"/>
    </location>
</feature>
<feature type="transmembrane region" description="Helical" evidence="8">
    <location>
        <begin position="411"/>
        <end position="435"/>
    </location>
</feature>
<feature type="transmembrane region" description="Helical" evidence="8">
    <location>
        <begin position="220"/>
        <end position="241"/>
    </location>
</feature>
<dbReference type="CDD" id="cd17321">
    <property type="entry name" value="MFS_MMR_MDR_like"/>
    <property type="match status" value="1"/>
</dbReference>
<proteinExistence type="predicted"/>
<organism evidence="10 11">
    <name type="scientific">Parafrankia colletiae</name>
    <dbReference type="NCBI Taxonomy" id="573497"/>
    <lineage>
        <taxon>Bacteria</taxon>
        <taxon>Bacillati</taxon>
        <taxon>Actinomycetota</taxon>
        <taxon>Actinomycetes</taxon>
        <taxon>Frankiales</taxon>
        <taxon>Frankiaceae</taxon>
        <taxon>Parafrankia</taxon>
    </lineage>
</organism>
<feature type="transmembrane region" description="Helical" evidence="8">
    <location>
        <begin position="134"/>
        <end position="160"/>
    </location>
</feature>
<dbReference type="Gene3D" id="1.20.1250.20">
    <property type="entry name" value="MFS general substrate transporter like domains"/>
    <property type="match status" value="1"/>
</dbReference>
<evidence type="ECO:0000259" key="9">
    <source>
        <dbReference type="PROSITE" id="PS50850"/>
    </source>
</evidence>
<dbReference type="GO" id="GO:0022857">
    <property type="term" value="F:transmembrane transporter activity"/>
    <property type="evidence" value="ECO:0007669"/>
    <property type="project" value="InterPro"/>
</dbReference>